<name>A0ABU1MPL7_9SPHN</name>
<keyword evidence="4" id="KW-1185">Reference proteome</keyword>
<evidence type="ECO:0000256" key="2">
    <source>
        <dbReference type="SAM" id="SignalP"/>
    </source>
</evidence>
<protein>
    <recommendedName>
        <fullName evidence="5">Porin</fullName>
    </recommendedName>
</protein>
<organism evidence="3 4">
    <name type="scientific">Novosphingobium capsulatum</name>
    <dbReference type="NCBI Taxonomy" id="13688"/>
    <lineage>
        <taxon>Bacteria</taxon>
        <taxon>Pseudomonadati</taxon>
        <taxon>Pseudomonadota</taxon>
        <taxon>Alphaproteobacteria</taxon>
        <taxon>Sphingomonadales</taxon>
        <taxon>Sphingomonadaceae</taxon>
        <taxon>Novosphingobium</taxon>
    </lineage>
</organism>
<feature type="region of interest" description="Disordered" evidence="1">
    <location>
        <begin position="58"/>
        <end position="79"/>
    </location>
</feature>
<proteinExistence type="predicted"/>
<evidence type="ECO:0008006" key="5">
    <source>
        <dbReference type="Google" id="ProtNLM"/>
    </source>
</evidence>
<dbReference type="EMBL" id="JAVDRD010000009">
    <property type="protein sequence ID" value="MDR6512298.1"/>
    <property type="molecule type" value="Genomic_DNA"/>
</dbReference>
<dbReference type="InterPro" id="IPR023614">
    <property type="entry name" value="Porin_dom_sf"/>
</dbReference>
<feature type="signal peptide" evidence="2">
    <location>
        <begin position="1"/>
        <end position="29"/>
    </location>
</feature>
<dbReference type="Gene3D" id="2.40.160.10">
    <property type="entry name" value="Porin"/>
    <property type="match status" value="1"/>
</dbReference>
<comment type="caution">
    <text evidence="3">The sequence shown here is derived from an EMBL/GenBank/DDBJ whole genome shotgun (WGS) entry which is preliminary data.</text>
</comment>
<feature type="compositionally biased region" description="Low complexity" evidence="1">
    <location>
        <begin position="62"/>
        <end position="79"/>
    </location>
</feature>
<evidence type="ECO:0000256" key="1">
    <source>
        <dbReference type="SAM" id="MobiDB-lite"/>
    </source>
</evidence>
<reference evidence="3 4" key="1">
    <citation type="submission" date="2023-07" db="EMBL/GenBank/DDBJ databases">
        <title>Sorghum-associated microbial communities from plants grown in Nebraska, USA.</title>
        <authorList>
            <person name="Schachtman D."/>
        </authorList>
    </citation>
    <scope>NUCLEOTIDE SEQUENCE [LARGE SCALE GENOMIC DNA]</scope>
    <source>
        <strain evidence="3 4">DS1027</strain>
    </source>
</reference>
<feature type="chain" id="PRO_5046745752" description="Porin" evidence="2">
    <location>
        <begin position="30"/>
        <end position="473"/>
    </location>
</feature>
<dbReference type="RefSeq" id="WP_374709435.1">
    <property type="nucleotide sequence ID" value="NZ_JAVDRD010000009.1"/>
</dbReference>
<evidence type="ECO:0000313" key="4">
    <source>
        <dbReference type="Proteomes" id="UP001184150"/>
    </source>
</evidence>
<keyword evidence="2" id="KW-0732">Signal</keyword>
<dbReference type="SUPFAM" id="SSF56935">
    <property type="entry name" value="Porins"/>
    <property type="match status" value="1"/>
</dbReference>
<evidence type="ECO:0000313" key="3">
    <source>
        <dbReference type="EMBL" id="MDR6512298.1"/>
    </source>
</evidence>
<dbReference type="Proteomes" id="UP001184150">
    <property type="component" value="Unassembled WGS sequence"/>
</dbReference>
<gene>
    <name evidence="3" type="ORF">J2792_003181</name>
</gene>
<accession>A0ABU1MPL7</accession>
<sequence>MKGKKGLGRALLAATTALGMTLGAAPAMAGTSAALLKRLHEKGILSDEEYQQLLREDEAENAAPAPTAAPAPVAAAAAPDSDRFVRRTASGVGLEVGDVTLSFSGSVNGFYVHDNPQSPSARTAVAGGIANVGGNSTSSVRNGLLPGFLKVEATTHQGGWDVGAHFGMYPGINSAAWGTLGANNGGQPTALATSGIDFRQTYLTFGRAGFGEIKIGRDIGLFGSDAILNDITLLSSGAPGGNVAPANTTLGRIGSGYIYTDFQPQITYTTPGFSGFKAAFGVFQPLSSLTGPAEQNASPGFQAKLTYDGKLGPVGAHLWLSGITQKHDTVASAYSYTGKGLDVGAKLTVGPVTAVGYYYTAQGLGTTVLNLLDSDGLGHARDSHGFYAQALATFGKVSVGGSYGESRLDFANAVDAATTPTLVKKNSSYVGQVRYGLTSWVTLIGEYVSAKAQAHNGNSAKSDTVALGGILFF</sequence>